<proteinExistence type="predicted"/>
<reference evidence="3" key="1">
    <citation type="journal article" date="2019" name="Int. J. Syst. Evol. Microbiol.">
        <title>The Global Catalogue of Microorganisms (GCM) 10K type strain sequencing project: providing services to taxonomists for standard genome sequencing and annotation.</title>
        <authorList>
            <consortium name="The Broad Institute Genomics Platform"/>
            <consortium name="The Broad Institute Genome Sequencing Center for Infectious Disease"/>
            <person name="Wu L."/>
            <person name="Ma J."/>
        </authorList>
    </citation>
    <scope>NUCLEOTIDE SEQUENCE [LARGE SCALE GENOMIC DNA]</scope>
    <source>
        <strain evidence="3">CGMCC 4.7677</strain>
    </source>
</reference>
<evidence type="ECO:0000313" key="2">
    <source>
        <dbReference type="EMBL" id="GHE81496.1"/>
    </source>
</evidence>
<sequence length="58" mass="6908">MNDLESRRAAREARVTAASRTGRHTTEEMAEAAMRRYFAEKAFQERVERERRQHQKTV</sequence>
<protein>
    <recommendedName>
        <fullName evidence="4">Antitoxin VbhA domain-containing protein</fullName>
    </recommendedName>
</protein>
<evidence type="ECO:0008006" key="4">
    <source>
        <dbReference type="Google" id="ProtNLM"/>
    </source>
</evidence>
<name>A0ABQ3II54_9PSEU</name>
<feature type="compositionally biased region" description="Basic and acidic residues" evidence="1">
    <location>
        <begin position="1"/>
        <end position="14"/>
    </location>
</feature>
<evidence type="ECO:0000256" key="1">
    <source>
        <dbReference type="SAM" id="MobiDB-lite"/>
    </source>
</evidence>
<comment type="caution">
    <text evidence="2">The sequence shown here is derived from an EMBL/GenBank/DDBJ whole genome shotgun (WGS) entry which is preliminary data.</text>
</comment>
<dbReference type="EMBL" id="BNAU01000001">
    <property type="protein sequence ID" value="GHE81496.1"/>
    <property type="molecule type" value="Genomic_DNA"/>
</dbReference>
<organism evidence="2 3">
    <name type="scientific">Amycolatopsis deserti</name>
    <dbReference type="NCBI Taxonomy" id="185696"/>
    <lineage>
        <taxon>Bacteria</taxon>
        <taxon>Bacillati</taxon>
        <taxon>Actinomycetota</taxon>
        <taxon>Actinomycetes</taxon>
        <taxon>Pseudonocardiales</taxon>
        <taxon>Pseudonocardiaceae</taxon>
        <taxon>Amycolatopsis</taxon>
    </lineage>
</organism>
<gene>
    <name evidence="2" type="ORF">GCM10017786_09920</name>
</gene>
<dbReference type="Proteomes" id="UP000605897">
    <property type="component" value="Unassembled WGS sequence"/>
</dbReference>
<evidence type="ECO:0000313" key="3">
    <source>
        <dbReference type="Proteomes" id="UP000605897"/>
    </source>
</evidence>
<feature type="region of interest" description="Disordered" evidence="1">
    <location>
        <begin position="1"/>
        <end position="29"/>
    </location>
</feature>
<dbReference type="RefSeq" id="WP_191243245.1">
    <property type="nucleotide sequence ID" value="NZ_BNAU01000001.1"/>
</dbReference>
<keyword evidence="3" id="KW-1185">Reference proteome</keyword>
<accession>A0ABQ3II54</accession>